<evidence type="ECO:0000256" key="1">
    <source>
        <dbReference type="SAM" id="MobiDB-lite"/>
    </source>
</evidence>
<protein>
    <submittedName>
        <fullName evidence="2">Putative phage related protein</fullName>
    </submittedName>
</protein>
<feature type="region of interest" description="Disordered" evidence="1">
    <location>
        <begin position="1"/>
        <end position="22"/>
    </location>
</feature>
<organism evidence="2 3">
    <name type="scientific">Escherichia coli</name>
    <dbReference type="NCBI Taxonomy" id="562"/>
    <lineage>
        <taxon>Bacteria</taxon>
        <taxon>Pseudomonadati</taxon>
        <taxon>Pseudomonadota</taxon>
        <taxon>Gammaproteobacteria</taxon>
        <taxon>Enterobacterales</taxon>
        <taxon>Enterobacteriaceae</taxon>
        <taxon>Escherichia</taxon>
    </lineage>
</organism>
<sequence>MAVSDQTRSGDLAETFKSERETTKNQIRVALPGIVQSFAPDAVTAVVQPAIRYV</sequence>
<gene>
    <name evidence="2" type="ORF">NCTC8622_03419</name>
</gene>
<reference evidence="2 3" key="1">
    <citation type="submission" date="2018-06" db="EMBL/GenBank/DDBJ databases">
        <authorList>
            <consortium name="Pathogen Informatics"/>
            <person name="Doyle S."/>
        </authorList>
    </citation>
    <scope>NUCLEOTIDE SEQUENCE [LARGE SCALE GENOMIC DNA]</scope>
    <source>
        <strain evidence="2 3">NCTC8622</strain>
    </source>
</reference>
<evidence type="ECO:0000313" key="2">
    <source>
        <dbReference type="EMBL" id="STI84362.1"/>
    </source>
</evidence>
<accession>A0A376U504</accession>
<name>A0A376U504_ECOLX</name>
<proteinExistence type="predicted"/>
<dbReference type="EMBL" id="UGCP01000002">
    <property type="protein sequence ID" value="STI84362.1"/>
    <property type="molecule type" value="Genomic_DNA"/>
</dbReference>
<dbReference type="AlphaFoldDB" id="A0A376U504"/>
<dbReference type="Proteomes" id="UP000254079">
    <property type="component" value="Unassembled WGS sequence"/>
</dbReference>
<evidence type="ECO:0000313" key="3">
    <source>
        <dbReference type="Proteomes" id="UP000254079"/>
    </source>
</evidence>